<gene>
    <name evidence="2" type="ORF">HW561_21635</name>
</gene>
<dbReference type="Proteomes" id="UP000630805">
    <property type="component" value="Unassembled WGS sequence"/>
</dbReference>
<keyword evidence="3" id="KW-1185">Reference proteome</keyword>
<feature type="transmembrane region" description="Helical" evidence="1">
    <location>
        <begin position="7"/>
        <end position="28"/>
    </location>
</feature>
<keyword evidence="1" id="KW-1133">Transmembrane helix</keyword>
<name>A0ABX2PW13_9RHOB</name>
<accession>A0ABX2PW13</accession>
<organism evidence="2 3">
    <name type="scientific">Ruegeria haliotis</name>
    <dbReference type="NCBI Taxonomy" id="2747601"/>
    <lineage>
        <taxon>Bacteria</taxon>
        <taxon>Pseudomonadati</taxon>
        <taxon>Pseudomonadota</taxon>
        <taxon>Alphaproteobacteria</taxon>
        <taxon>Rhodobacterales</taxon>
        <taxon>Roseobacteraceae</taxon>
        <taxon>Ruegeria</taxon>
    </lineage>
</organism>
<evidence type="ECO:0000256" key="1">
    <source>
        <dbReference type="SAM" id="Phobius"/>
    </source>
</evidence>
<evidence type="ECO:0000313" key="2">
    <source>
        <dbReference type="EMBL" id="NVO58388.1"/>
    </source>
</evidence>
<reference evidence="2 3" key="1">
    <citation type="submission" date="2020-06" db="EMBL/GenBank/DDBJ databases">
        <authorList>
            <person name="Cao W.R."/>
        </authorList>
    </citation>
    <scope>NUCLEOTIDE SEQUENCE [LARGE SCALE GENOMIC DNA]</scope>
    <source>
        <strain evidence="2 3">B1Z28</strain>
    </source>
</reference>
<dbReference type="EMBL" id="JABXWT010000024">
    <property type="protein sequence ID" value="NVO58388.1"/>
    <property type="molecule type" value="Genomic_DNA"/>
</dbReference>
<evidence type="ECO:0000313" key="3">
    <source>
        <dbReference type="Proteomes" id="UP000630805"/>
    </source>
</evidence>
<comment type="caution">
    <text evidence="2">The sequence shown here is derived from an EMBL/GenBank/DDBJ whole genome shotgun (WGS) entry which is preliminary data.</text>
</comment>
<sequence>MSKLVNFGTFCGGIGGLVAGIVGALQFASNATSIKSTSDLVASIEKLAEAIPKSGLSVEVNQISEITNALTQLSGEVAVAVHTEDGNLPFVPRAYTGVSNQPLREPYDLVANNGVSRLVLLNSHNDATVGITVDGEYLKQIRPGGNADIDFIDQTCRIELIELNYPKTAKVRTRCM</sequence>
<protein>
    <submittedName>
        <fullName evidence="2">Uncharacterized protein</fullName>
    </submittedName>
</protein>
<dbReference type="RefSeq" id="WP_176867429.1">
    <property type="nucleotide sequence ID" value="NZ_JABXWT010000024.1"/>
</dbReference>
<keyword evidence="1" id="KW-0812">Transmembrane</keyword>
<keyword evidence="1" id="KW-0472">Membrane</keyword>
<proteinExistence type="predicted"/>